<protein>
    <submittedName>
        <fullName evidence="2">Uncharacterized protein</fullName>
    </submittedName>
</protein>
<accession>A0A2P2IYR8</accession>
<reference evidence="2" key="1">
    <citation type="submission" date="2018-02" db="EMBL/GenBank/DDBJ databases">
        <title>Rhizophora mucronata_Transcriptome.</title>
        <authorList>
            <person name="Meera S.P."/>
            <person name="Sreeshan A."/>
            <person name="Augustine A."/>
        </authorList>
    </citation>
    <scope>NUCLEOTIDE SEQUENCE</scope>
    <source>
        <tissue evidence="2">Leaf</tissue>
    </source>
</reference>
<evidence type="ECO:0000256" key="1">
    <source>
        <dbReference type="SAM" id="Phobius"/>
    </source>
</evidence>
<name>A0A2P2IYR8_RHIMU</name>
<feature type="transmembrane region" description="Helical" evidence="1">
    <location>
        <begin position="6"/>
        <end position="26"/>
    </location>
</feature>
<dbReference type="EMBL" id="GGEC01005879">
    <property type="protein sequence ID" value="MBW86362.1"/>
    <property type="molecule type" value="Transcribed_RNA"/>
</dbReference>
<keyword evidence="1" id="KW-1133">Transmembrane helix</keyword>
<organism evidence="2">
    <name type="scientific">Rhizophora mucronata</name>
    <name type="common">Asiatic mangrove</name>
    <dbReference type="NCBI Taxonomy" id="61149"/>
    <lineage>
        <taxon>Eukaryota</taxon>
        <taxon>Viridiplantae</taxon>
        <taxon>Streptophyta</taxon>
        <taxon>Embryophyta</taxon>
        <taxon>Tracheophyta</taxon>
        <taxon>Spermatophyta</taxon>
        <taxon>Magnoliopsida</taxon>
        <taxon>eudicotyledons</taxon>
        <taxon>Gunneridae</taxon>
        <taxon>Pentapetalae</taxon>
        <taxon>rosids</taxon>
        <taxon>fabids</taxon>
        <taxon>Malpighiales</taxon>
        <taxon>Rhizophoraceae</taxon>
        <taxon>Rhizophora</taxon>
    </lineage>
</organism>
<sequence>MCVRCFIELIIVFTFVFTGQLLLLICHVRFGAVKI</sequence>
<dbReference type="AlphaFoldDB" id="A0A2P2IYR8"/>
<keyword evidence="1" id="KW-0812">Transmembrane</keyword>
<evidence type="ECO:0000313" key="2">
    <source>
        <dbReference type="EMBL" id="MBW86362.1"/>
    </source>
</evidence>
<keyword evidence="1" id="KW-0472">Membrane</keyword>
<proteinExistence type="predicted"/>